<dbReference type="InterPro" id="IPR000825">
    <property type="entry name" value="SUF_FeS_clus_asmbl_SufBD_core"/>
</dbReference>
<dbReference type="PANTHER" id="PTHR43575">
    <property type="entry name" value="PROTEIN ABCI7, CHLOROPLASTIC"/>
    <property type="match status" value="1"/>
</dbReference>
<dbReference type="InterPro" id="IPR037284">
    <property type="entry name" value="SUF_FeS_clus_asmbl_SufBD_sf"/>
</dbReference>
<evidence type="ECO:0000313" key="2">
    <source>
        <dbReference type="EMBL" id="MCX5619356.1"/>
    </source>
</evidence>
<proteinExistence type="predicted"/>
<dbReference type="EMBL" id="JANIDX010000002">
    <property type="protein sequence ID" value="MCX5619356.1"/>
    <property type="molecule type" value="Genomic_DNA"/>
</dbReference>
<name>A0ABT3WJX7_9PROT</name>
<organism evidence="2 3">
    <name type="scientific">Bombella pollinis</name>
    <dbReference type="NCBI Taxonomy" id="2967337"/>
    <lineage>
        <taxon>Bacteria</taxon>
        <taxon>Pseudomonadati</taxon>
        <taxon>Pseudomonadota</taxon>
        <taxon>Alphaproteobacteria</taxon>
        <taxon>Acetobacterales</taxon>
        <taxon>Acetobacteraceae</taxon>
        <taxon>Bombella</taxon>
    </lineage>
</organism>
<comment type="caution">
    <text evidence="2">The sequence shown here is derived from an EMBL/GenBank/DDBJ whole genome shotgun (WGS) entry which is preliminary data.</text>
</comment>
<dbReference type="NCBIfam" id="TIGR01981">
    <property type="entry name" value="sufD"/>
    <property type="match status" value="1"/>
</dbReference>
<protein>
    <submittedName>
        <fullName evidence="2">Fe-S cluster assembly protein SufD</fullName>
    </submittedName>
</protein>
<gene>
    <name evidence="2" type="primary">sufD</name>
    <name evidence="2" type="ORF">NQF89_02810</name>
</gene>
<dbReference type="InterPro" id="IPR055346">
    <property type="entry name" value="Fe-S_cluster_assembly_SufBD"/>
</dbReference>
<evidence type="ECO:0000259" key="1">
    <source>
        <dbReference type="Pfam" id="PF01458"/>
    </source>
</evidence>
<reference evidence="2 3" key="1">
    <citation type="submission" date="2022-07" db="EMBL/GenBank/DDBJ databases">
        <title>Bombella genomes.</title>
        <authorList>
            <person name="Harer L."/>
            <person name="Styblova S."/>
            <person name="Ehrmann M."/>
        </authorList>
    </citation>
    <scope>NUCLEOTIDE SEQUENCE [LARGE SCALE GENOMIC DNA]</scope>
    <source>
        <strain evidence="2 3">TMW 2.2556</strain>
    </source>
</reference>
<dbReference type="Proteomes" id="UP001165575">
    <property type="component" value="Unassembled WGS sequence"/>
</dbReference>
<evidence type="ECO:0000313" key="3">
    <source>
        <dbReference type="Proteomes" id="UP001165575"/>
    </source>
</evidence>
<accession>A0ABT3WJX7</accession>
<sequence length="400" mass="43175">MSENKAAAWQALTGRAGERAALLGTEGLPTRRVEAWHYTPLQSLNGVAWQAAPALGEARIKQSVAELDLPQHDGILVFANGQFCPALSHLPACMEVQEYGDGAAVPRLLTGRFSAGLNAALRQPGARLKVPAGRDAGLVIMVSLTEGEDVSTHLHHSVTLAKGAKLTLLDIQLGTGRYLTNPQMDVHCAEEAHFSHITHQKESPLAARLAIAGAKIEGRGNYDSFTLNQGGALARQEVVSQLNGPFSNTNVNAIQLVDGERLNDLSSMIHHAAPDCTSRQTVRTVLSEQGQGVFQGKILVDQIAQKTDGYQMNQALLLSEKGQMNSKPELEIYADDVKCSHGATVGALDEEQLFYLRSRGVPEAQARDMLVQAFLLETVELVEHESLRHYLLKALPGHVG</sequence>
<dbReference type="PANTHER" id="PTHR43575:SF1">
    <property type="entry name" value="PROTEIN ABCI7, CHLOROPLASTIC"/>
    <property type="match status" value="1"/>
</dbReference>
<dbReference type="RefSeq" id="WP_266137452.1">
    <property type="nucleotide sequence ID" value="NZ_JANIDX010000002.1"/>
</dbReference>
<dbReference type="SUPFAM" id="SSF101960">
    <property type="entry name" value="Stabilizer of iron transporter SufD"/>
    <property type="match status" value="1"/>
</dbReference>
<keyword evidence="3" id="KW-1185">Reference proteome</keyword>
<feature type="domain" description="SUF system FeS cluster assembly SufBD core" evidence="1">
    <location>
        <begin position="146"/>
        <end position="374"/>
    </location>
</feature>
<dbReference type="Pfam" id="PF01458">
    <property type="entry name" value="SUFBD_core"/>
    <property type="match status" value="1"/>
</dbReference>
<dbReference type="InterPro" id="IPR011542">
    <property type="entry name" value="SUF_FeS_clus_asmbl_SufD"/>
</dbReference>